<dbReference type="PROSITE" id="PS51029">
    <property type="entry name" value="MADF"/>
    <property type="match status" value="1"/>
</dbReference>
<dbReference type="InterPro" id="IPR006578">
    <property type="entry name" value="MADF-dom"/>
</dbReference>
<reference evidence="2 3" key="1">
    <citation type="submission" date="2014-10" db="EMBL/GenBank/DDBJ databases">
        <title>Draft genome of the hookworm Ancylostoma caninum.</title>
        <authorList>
            <person name="Mitreva M."/>
        </authorList>
    </citation>
    <scope>NUCLEOTIDE SEQUENCE [LARGE SCALE GENOMIC DNA]</scope>
    <source>
        <strain evidence="2 3">Baltimore</strain>
    </source>
</reference>
<gene>
    <name evidence="2" type="ORF">ANCCAN_11310</name>
</gene>
<evidence type="ECO:0000313" key="2">
    <source>
        <dbReference type="EMBL" id="RCN42721.1"/>
    </source>
</evidence>
<dbReference type="PANTHER" id="PTHR12243">
    <property type="entry name" value="MADF DOMAIN TRANSCRIPTION FACTOR"/>
    <property type="match status" value="1"/>
</dbReference>
<name>A0A368GEC4_ANCCA</name>
<evidence type="ECO:0000313" key="3">
    <source>
        <dbReference type="Proteomes" id="UP000252519"/>
    </source>
</evidence>
<dbReference type="InterPro" id="IPR039353">
    <property type="entry name" value="TF_Adf1"/>
</dbReference>
<comment type="caution">
    <text evidence="2">The sequence shown here is derived from an EMBL/GenBank/DDBJ whole genome shotgun (WGS) entry which is preliminary data.</text>
</comment>
<organism evidence="2 3">
    <name type="scientific">Ancylostoma caninum</name>
    <name type="common">Dog hookworm</name>
    <dbReference type="NCBI Taxonomy" id="29170"/>
    <lineage>
        <taxon>Eukaryota</taxon>
        <taxon>Metazoa</taxon>
        <taxon>Ecdysozoa</taxon>
        <taxon>Nematoda</taxon>
        <taxon>Chromadorea</taxon>
        <taxon>Rhabditida</taxon>
        <taxon>Rhabditina</taxon>
        <taxon>Rhabditomorpha</taxon>
        <taxon>Strongyloidea</taxon>
        <taxon>Ancylostomatidae</taxon>
        <taxon>Ancylostomatinae</taxon>
        <taxon>Ancylostoma</taxon>
    </lineage>
</organism>
<proteinExistence type="predicted"/>
<dbReference type="Pfam" id="PF10545">
    <property type="entry name" value="MADF_DNA_bdg"/>
    <property type="match status" value="1"/>
</dbReference>
<sequence length="253" mass="29139">MQKLALIEAVERFPALWDNACLDYEDMHQRNELWRCILTDLEASFCRRFSRVVLQNKFKNLRDMFMRKMRDQKEALTRTSEAAAGTLEKIIFWPFYDSSKYLLSCNDAGTICTNVAMEEAVEGASQCRNISSFSKPRAPICHTTRDTVRINTRYKKQQTKGIQKLAEALTAPYNEEDRFETLGKNLLPSLLILLYSHLCLGIPLTARLRDRDSFDTPQAEIFTQKAYELQVELSRAILAAKTCHSHEGTIEDL</sequence>
<feature type="domain" description="MADF" evidence="1">
    <location>
        <begin position="5"/>
        <end position="107"/>
    </location>
</feature>
<protein>
    <recommendedName>
        <fullName evidence="1">MADF domain-containing protein</fullName>
    </recommendedName>
</protein>
<dbReference type="Proteomes" id="UP000252519">
    <property type="component" value="Unassembled WGS sequence"/>
</dbReference>
<dbReference type="PANTHER" id="PTHR12243:SF67">
    <property type="entry name" value="COREPRESSOR OF PANGOLIN, ISOFORM A-RELATED"/>
    <property type="match status" value="1"/>
</dbReference>
<keyword evidence="3" id="KW-1185">Reference proteome</keyword>
<dbReference type="EMBL" id="JOJR01000182">
    <property type="protein sequence ID" value="RCN42721.1"/>
    <property type="molecule type" value="Genomic_DNA"/>
</dbReference>
<dbReference type="OrthoDB" id="5852547at2759"/>
<dbReference type="AlphaFoldDB" id="A0A368GEC4"/>
<evidence type="ECO:0000259" key="1">
    <source>
        <dbReference type="PROSITE" id="PS51029"/>
    </source>
</evidence>
<accession>A0A368GEC4</accession>